<keyword evidence="2" id="KW-1133">Transmembrane helix</keyword>
<dbReference type="PROSITE" id="PS51724">
    <property type="entry name" value="SPOR"/>
    <property type="match status" value="1"/>
</dbReference>
<evidence type="ECO:0000313" key="4">
    <source>
        <dbReference type="EMBL" id="EWH10450.1"/>
    </source>
</evidence>
<comment type="caution">
    <text evidence="4">The sequence shown here is derived from an EMBL/GenBank/DDBJ whole genome shotgun (WGS) entry which is preliminary data.</text>
</comment>
<dbReference type="eggNOG" id="COG3087">
    <property type="taxonomic scope" value="Bacteria"/>
</dbReference>
<dbReference type="SUPFAM" id="SSF110997">
    <property type="entry name" value="Sporulation related repeat"/>
    <property type="match status" value="1"/>
</dbReference>
<proteinExistence type="predicted"/>
<keyword evidence="2" id="KW-0472">Membrane</keyword>
<accession>W7QYK0</accession>
<feature type="transmembrane region" description="Helical" evidence="2">
    <location>
        <begin position="35"/>
        <end position="54"/>
    </location>
</feature>
<organism evidence="4 5">
    <name type="scientific">Catenovulum agarivorans DS-2</name>
    <dbReference type="NCBI Taxonomy" id="1328313"/>
    <lineage>
        <taxon>Bacteria</taxon>
        <taxon>Pseudomonadati</taxon>
        <taxon>Pseudomonadota</taxon>
        <taxon>Gammaproteobacteria</taxon>
        <taxon>Alteromonadales</taxon>
        <taxon>Alteromonadaceae</taxon>
        <taxon>Catenovulum</taxon>
    </lineage>
</organism>
<protein>
    <submittedName>
        <fullName evidence="4">Sporulation-like protein</fullName>
    </submittedName>
</protein>
<evidence type="ECO:0000256" key="1">
    <source>
        <dbReference type="SAM" id="MobiDB-lite"/>
    </source>
</evidence>
<gene>
    <name evidence="4" type="ORF">DS2_08263</name>
</gene>
<dbReference type="Pfam" id="PF05036">
    <property type="entry name" value="SPOR"/>
    <property type="match status" value="1"/>
</dbReference>
<feature type="domain" description="SPOR" evidence="3">
    <location>
        <begin position="108"/>
        <end position="188"/>
    </location>
</feature>
<feature type="region of interest" description="Disordered" evidence="1">
    <location>
        <begin position="1"/>
        <end position="30"/>
    </location>
</feature>
<dbReference type="PANTHER" id="PTHR38687:SF2">
    <property type="entry name" value="CELL DIVISION PROTEIN FTSN"/>
    <property type="match status" value="1"/>
</dbReference>
<dbReference type="InterPro" id="IPR007730">
    <property type="entry name" value="SPOR-like_dom"/>
</dbReference>
<dbReference type="PANTHER" id="PTHR38687">
    <property type="entry name" value="CELL DIVISION PROTEIN DEDD-RELATED"/>
    <property type="match status" value="1"/>
</dbReference>
<feature type="compositionally biased region" description="Basic residues" evidence="1">
    <location>
        <begin position="8"/>
        <end position="19"/>
    </location>
</feature>
<dbReference type="STRING" id="1328313.DS2_08263"/>
<evidence type="ECO:0000256" key="2">
    <source>
        <dbReference type="SAM" id="Phobius"/>
    </source>
</evidence>
<name>W7QYK0_9ALTE</name>
<feature type="region of interest" description="Disordered" evidence="1">
    <location>
        <begin position="62"/>
        <end position="81"/>
    </location>
</feature>
<sequence>MARDYVKKGKPASRAKRGAKSAPPPPPAPSKKPKAFIFVFLVIGILAGFGYFLWSIKDRAPDSAEPVQNTQPKQAKPKPLPKIPEEKWEYVKELENKEVEVDVPEREDGPKRPYQMQCGSFRSEQQANVMKAQIAFAGLESIIKRTEGNNGVWYRVVLGPYNTKRDAEADRHRLQDIKINSCQIWYWT</sequence>
<evidence type="ECO:0000259" key="3">
    <source>
        <dbReference type="PROSITE" id="PS51724"/>
    </source>
</evidence>
<keyword evidence="5" id="KW-1185">Reference proteome</keyword>
<dbReference type="InterPro" id="IPR036680">
    <property type="entry name" value="SPOR-like_sf"/>
</dbReference>
<dbReference type="Gene3D" id="3.30.70.1070">
    <property type="entry name" value="Sporulation related repeat"/>
    <property type="match status" value="1"/>
</dbReference>
<dbReference type="EMBL" id="ARZY01000012">
    <property type="protein sequence ID" value="EWH10450.1"/>
    <property type="molecule type" value="Genomic_DNA"/>
</dbReference>
<dbReference type="GO" id="GO:0042834">
    <property type="term" value="F:peptidoglycan binding"/>
    <property type="evidence" value="ECO:0007669"/>
    <property type="project" value="InterPro"/>
</dbReference>
<keyword evidence="2" id="KW-0812">Transmembrane</keyword>
<dbReference type="RefSeq" id="WP_035014255.1">
    <property type="nucleotide sequence ID" value="NZ_ARZY01000012.1"/>
</dbReference>
<dbReference type="AlphaFoldDB" id="W7QYK0"/>
<evidence type="ECO:0000313" key="5">
    <source>
        <dbReference type="Proteomes" id="UP000019276"/>
    </source>
</evidence>
<dbReference type="PATRIC" id="fig|1328313.3.peg.1688"/>
<reference evidence="4 5" key="1">
    <citation type="journal article" date="2014" name="Genome Announc.">
        <title>Draft Genome Sequence of the Agar-Degrading Bacterium Catenovulum sp. Strain DS-2, Isolated from Intestines of Haliotis diversicolor.</title>
        <authorList>
            <person name="Shan D."/>
            <person name="Li X."/>
            <person name="Gu Z."/>
            <person name="Wei G."/>
            <person name="Gao Z."/>
            <person name="Shao Z."/>
        </authorList>
    </citation>
    <scope>NUCLEOTIDE SEQUENCE [LARGE SCALE GENOMIC DNA]</scope>
    <source>
        <strain evidence="4 5">DS-2</strain>
    </source>
</reference>
<dbReference type="Proteomes" id="UP000019276">
    <property type="component" value="Unassembled WGS sequence"/>
</dbReference>
<dbReference type="InterPro" id="IPR052521">
    <property type="entry name" value="Cell_div_SPOR-domain"/>
</dbReference>